<evidence type="ECO:0000313" key="2">
    <source>
        <dbReference type="EMBL" id="GJS86132.1"/>
    </source>
</evidence>
<feature type="region of interest" description="Disordered" evidence="1">
    <location>
        <begin position="59"/>
        <end position="109"/>
    </location>
</feature>
<dbReference type="Proteomes" id="UP001151760">
    <property type="component" value="Unassembled WGS sequence"/>
</dbReference>
<reference evidence="2" key="1">
    <citation type="journal article" date="2022" name="Int. J. Mol. Sci.">
        <title>Draft Genome of Tanacetum Coccineum: Genomic Comparison of Closely Related Tanacetum-Family Plants.</title>
        <authorList>
            <person name="Yamashiro T."/>
            <person name="Shiraishi A."/>
            <person name="Nakayama K."/>
            <person name="Satake H."/>
        </authorList>
    </citation>
    <scope>NUCLEOTIDE SEQUENCE</scope>
</reference>
<evidence type="ECO:0000256" key="1">
    <source>
        <dbReference type="SAM" id="MobiDB-lite"/>
    </source>
</evidence>
<evidence type="ECO:0008006" key="4">
    <source>
        <dbReference type="Google" id="ProtNLM"/>
    </source>
</evidence>
<reference evidence="2" key="2">
    <citation type="submission" date="2022-01" db="EMBL/GenBank/DDBJ databases">
        <authorList>
            <person name="Yamashiro T."/>
            <person name="Shiraishi A."/>
            <person name="Satake H."/>
            <person name="Nakayama K."/>
        </authorList>
    </citation>
    <scope>NUCLEOTIDE SEQUENCE</scope>
</reference>
<feature type="compositionally biased region" description="Acidic residues" evidence="1">
    <location>
        <begin position="73"/>
        <end position="84"/>
    </location>
</feature>
<evidence type="ECO:0000313" key="3">
    <source>
        <dbReference type="Proteomes" id="UP001151760"/>
    </source>
</evidence>
<proteinExistence type="predicted"/>
<accession>A0ABQ4Z8G1</accession>
<organism evidence="2 3">
    <name type="scientific">Tanacetum coccineum</name>
    <dbReference type="NCBI Taxonomy" id="301880"/>
    <lineage>
        <taxon>Eukaryota</taxon>
        <taxon>Viridiplantae</taxon>
        <taxon>Streptophyta</taxon>
        <taxon>Embryophyta</taxon>
        <taxon>Tracheophyta</taxon>
        <taxon>Spermatophyta</taxon>
        <taxon>Magnoliopsida</taxon>
        <taxon>eudicotyledons</taxon>
        <taxon>Gunneridae</taxon>
        <taxon>Pentapetalae</taxon>
        <taxon>asterids</taxon>
        <taxon>campanulids</taxon>
        <taxon>Asterales</taxon>
        <taxon>Asteraceae</taxon>
        <taxon>Asteroideae</taxon>
        <taxon>Anthemideae</taxon>
        <taxon>Anthemidinae</taxon>
        <taxon>Tanacetum</taxon>
    </lineage>
</organism>
<dbReference type="EMBL" id="BQNB010011101">
    <property type="protein sequence ID" value="GJS86132.1"/>
    <property type="molecule type" value="Genomic_DNA"/>
</dbReference>
<comment type="caution">
    <text evidence="2">The sequence shown here is derived from an EMBL/GenBank/DDBJ whole genome shotgun (WGS) entry which is preliminary data.</text>
</comment>
<sequence>MQTQMNNLATSNQRLESMLGNFIKMNTASSSGTGSLPSNTVANPKGELKAITTRSGLVLDEPSVPMPPPFINPEEDERVEETLTDPEHGEYTIKVPPPQVQKAKPPSHPFQNYPAYSSVHCLHGLLVVGDRMGFNESIATTH</sequence>
<gene>
    <name evidence="2" type="ORF">Tco_0752673</name>
</gene>
<protein>
    <recommendedName>
        <fullName evidence="4">Reverse transcriptase domain-containing protein</fullName>
    </recommendedName>
</protein>
<name>A0ABQ4Z8G1_9ASTR</name>
<keyword evidence="3" id="KW-1185">Reference proteome</keyword>